<dbReference type="InterPro" id="IPR010914">
    <property type="entry name" value="RsgA_GTPase_dom"/>
</dbReference>
<evidence type="ECO:0000256" key="9">
    <source>
        <dbReference type="ARBA" id="ARBA00023134"/>
    </source>
</evidence>
<feature type="domain" description="CP-type G" evidence="13">
    <location>
        <begin position="110"/>
        <end position="267"/>
    </location>
</feature>
<keyword evidence="7 10" id="KW-0862">Zinc</keyword>
<comment type="similarity">
    <text evidence="10">Belongs to the TRAFAC class YlqF/YawG GTPase family. RsgA subfamily.</text>
</comment>
<keyword evidence="15" id="KW-1185">Reference proteome</keyword>
<feature type="binding site" evidence="10">
    <location>
        <position position="303"/>
    </location>
    <ligand>
        <name>Zn(2+)</name>
        <dbReference type="ChEBI" id="CHEBI:29105"/>
    </ligand>
</feature>
<protein>
    <recommendedName>
        <fullName evidence="10">Small ribosomal subunit biogenesis GTPase RsgA</fullName>
        <ecNumber evidence="10">3.6.1.-</ecNumber>
    </recommendedName>
</protein>
<dbReference type="PANTHER" id="PTHR32120:SF10">
    <property type="entry name" value="SMALL RIBOSOMAL SUBUNIT BIOGENESIS GTPASE RSGA"/>
    <property type="match status" value="1"/>
</dbReference>
<comment type="cofactor">
    <cofactor evidence="10">
        <name>Zn(2+)</name>
        <dbReference type="ChEBI" id="CHEBI:29105"/>
    </cofactor>
    <text evidence="10">Binds 1 zinc ion per subunit.</text>
</comment>
<evidence type="ECO:0000256" key="2">
    <source>
        <dbReference type="ARBA" id="ARBA00022517"/>
    </source>
</evidence>
<dbReference type="InterPro" id="IPR027417">
    <property type="entry name" value="P-loop_NTPase"/>
</dbReference>
<dbReference type="GO" id="GO:0016787">
    <property type="term" value="F:hydrolase activity"/>
    <property type="evidence" value="ECO:0007669"/>
    <property type="project" value="UniProtKB-KW"/>
</dbReference>
<dbReference type="PROSITE" id="PS50936">
    <property type="entry name" value="ENGC_GTPASE"/>
    <property type="match status" value="1"/>
</dbReference>
<dbReference type="NCBIfam" id="TIGR00157">
    <property type="entry name" value="ribosome small subunit-dependent GTPase A"/>
    <property type="match status" value="1"/>
</dbReference>
<dbReference type="Gene3D" id="1.10.40.50">
    <property type="entry name" value="Probable gtpase engc, domain 3"/>
    <property type="match status" value="1"/>
</dbReference>
<accession>A0ABS4NZE2</accession>
<sequence>MNIDIKLEQYGWNEEWNRKWTDKLRLLDDREYAAGRIAGDFGSKYRVITAAGEIWGELSGKFRHSLSGSGEYPAVGDWVVLAMQDGGAHAVIHGVLPRHSVISRKVAGPTQEEQIVASNVDTLFLVSALNDDFNVRRMERYLIMAWNSGANPVILLTKADLCTDAELKMAEMQQAAPGVPVHVVSALLGDGREELQPYIGSGQTVALTGSSGCGKSTMVNWLSGRNLQLTQDVREGDSRGRHTTTHRELFVLPDGGIIVDTPGMRELQLWEDDGGLDLAFGEISTLAAECRFSDCTHTREEGCAVLEAAASGVLDGKRLQNYHKTQKELQFQNSKEARQKRKTAAASAKSTPPRAKGNSWQRVLDEY</sequence>
<comment type="function">
    <text evidence="10">One of several proteins that assist in the late maturation steps of the functional core of the 30S ribosomal subunit. Helps release RbfA from mature subunits. May play a role in the assembly of ribosomal proteins into the subunit. Circularly permuted GTPase that catalyzes slow GTP hydrolysis, GTPase activity is stimulated by the 30S ribosomal subunit.</text>
</comment>
<keyword evidence="4 10" id="KW-0699">rRNA-binding</keyword>
<comment type="subcellular location">
    <subcellularLocation>
        <location evidence="10">Cytoplasm</location>
    </subcellularLocation>
</comment>
<dbReference type="Pfam" id="PF03193">
    <property type="entry name" value="RsgA_GTPase"/>
    <property type="match status" value="1"/>
</dbReference>
<feature type="domain" description="EngC GTPase" evidence="12">
    <location>
        <begin position="118"/>
        <end position="265"/>
    </location>
</feature>
<evidence type="ECO:0000256" key="3">
    <source>
        <dbReference type="ARBA" id="ARBA00022723"/>
    </source>
</evidence>
<evidence type="ECO:0000313" key="15">
    <source>
        <dbReference type="Proteomes" id="UP000773462"/>
    </source>
</evidence>
<evidence type="ECO:0000256" key="6">
    <source>
        <dbReference type="ARBA" id="ARBA00022801"/>
    </source>
</evidence>
<evidence type="ECO:0000256" key="5">
    <source>
        <dbReference type="ARBA" id="ARBA00022741"/>
    </source>
</evidence>
<keyword evidence="9 10" id="KW-0342">GTP-binding</keyword>
<evidence type="ECO:0000256" key="8">
    <source>
        <dbReference type="ARBA" id="ARBA00022884"/>
    </source>
</evidence>
<keyword evidence="1 10" id="KW-0963">Cytoplasm</keyword>
<keyword evidence="3 10" id="KW-0479">Metal-binding</keyword>
<dbReference type="HAMAP" id="MF_01820">
    <property type="entry name" value="GTPase_RsgA"/>
    <property type="match status" value="1"/>
</dbReference>
<dbReference type="InterPro" id="IPR004881">
    <property type="entry name" value="Ribosome_biogen_GTPase_RsgA"/>
</dbReference>
<feature type="binding site" evidence="10">
    <location>
        <position position="295"/>
    </location>
    <ligand>
        <name>Zn(2+)</name>
        <dbReference type="ChEBI" id="CHEBI:29105"/>
    </ligand>
</feature>
<evidence type="ECO:0000256" key="1">
    <source>
        <dbReference type="ARBA" id="ARBA00022490"/>
    </source>
</evidence>
<feature type="binding site" evidence="10">
    <location>
        <begin position="157"/>
        <end position="160"/>
    </location>
    <ligand>
        <name>GTP</name>
        <dbReference type="ChEBI" id="CHEBI:37565"/>
    </ligand>
</feature>
<dbReference type="CDD" id="cd01854">
    <property type="entry name" value="YjeQ_EngC"/>
    <property type="match status" value="1"/>
</dbReference>
<evidence type="ECO:0000259" key="13">
    <source>
        <dbReference type="PROSITE" id="PS51721"/>
    </source>
</evidence>
<keyword evidence="5 10" id="KW-0547">Nucleotide-binding</keyword>
<keyword evidence="8 10" id="KW-0694">RNA-binding</keyword>
<evidence type="ECO:0000256" key="11">
    <source>
        <dbReference type="SAM" id="MobiDB-lite"/>
    </source>
</evidence>
<name>A0ABS4NZE2_9BACL</name>
<evidence type="ECO:0000256" key="7">
    <source>
        <dbReference type="ARBA" id="ARBA00022833"/>
    </source>
</evidence>
<dbReference type="EC" id="3.6.1.-" evidence="10"/>
<dbReference type="PROSITE" id="PS51721">
    <property type="entry name" value="G_CP"/>
    <property type="match status" value="1"/>
</dbReference>
<evidence type="ECO:0000313" key="14">
    <source>
        <dbReference type="EMBL" id="MBP2115423.1"/>
    </source>
</evidence>
<feature type="compositionally biased region" description="Low complexity" evidence="11">
    <location>
        <begin position="344"/>
        <end position="356"/>
    </location>
</feature>
<comment type="caution">
    <text evidence="14">The sequence shown here is derived from an EMBL/GenBank/DDBJ whole genome shotgun (WGS) entry which is preliminary data.</text>
</comment>
<dbReference type="SUPFAM" id="SSF52540">
    <property type="entry name" value="P-loop containing nucleoside triphosphate hydrolases"/>
    <property type="match status" value="1"/>
</dbReference>
<evidence type="ECO:0000256" key="10">
    <source>
        <dbReference type="HAMAP-Rule" id="MF_01820"/>
    </source>
</evidence>
<feature type="binding site" evidence="10">
    <location>
        <position position="297"/>
    </location>
    <ligand>
        <name>Zn(2+)</name>
        <dbReference type="ChEBI" id="CHEBI:29105"/>
    </ligand>
</feature>
<gene>
    <name evidence="10" type="primary">rsgA</name>
    <name evidence="14" type="ORF">J2Z70_005610</name>
</gene>
<dbReference type="Gene3D" id="3.40.50.300">
    <property type="entry name" value="P-loop containing nucleotide triphosphate hydrolases"/>
    <property type="match status" value="1"/>
</dbReference>
<keyword evidence="6 10" id="KW-0378">Hydrolase</keyword>
<reference evidence="14 15" key="1">
    <citation type="submission" date="2021-03" db="EMBL/GenBank/DDBJ databases">
        <title>Genomic Encyclopedia of Type Strains, Phase IV (KMG-IV): sequencing the most valuable type-strain genomes for metagenomic binning, comparative biology and taxonomic classification.</title>
        <authorList>
            <person name="Goeker M."/>
        </authorList>
    </citation>
    <scope>NUCLEOTIDE SEQUENCE [LARGE SCALE GENOMIC DNA]</scope>
    <source>
        <strain evidence="14 15">DSM 101953</strain>
    </source>
</reference>
<evidence type="ECO:0000259" key="12">
    <source>
        <dbReference type="PROSITE" id="PS50936"/>
    </source>
</evidence>
<dbReference type="InterPro" id="IPR030378">
    <property type="entry name" value="G_CP_dom"/>
</dbReference>
<dbReference type="EMBL" id="JAGGLV010000027">
    <property type="protein sequence ID" value="MBP2115423.1"/>
    <property type="molecule type" value="Genomic_DNA"/>
</dbReference>
<organism evidence="14 15">
    <name type="scientific">Paenibacillus silagei</name>
    <dbReference type="NCBI Taxonomy" id="1670801"/>
    <lineage>
        <taxon>Bacteria</taxon>
        <taxon>Bacillati</taxon>
        <taxon>Bacillota</taxon>
        <taxon>Bacilli</taxon>
        <taxon>Bacillales</taxon>
        <taxon>Paenibacillaceae</taxon>
        <taxon>Paenibacillus</taxon>
    </lineage>
</organism>
<dbReference type="PANTHER" id="PTHR32120">
    <property type="entry name" value="SMALL RIBOSOMAL SUBUNIT BIOGENESIS GTPASE RSGA"/>
    <property type="match status" value="1"/>
</dbReference>
<comment type="subunit">
    <text evidence="10">Monomer. Associates with 30S ribosomal subunit, binds 16S rRNA.</text>
</comment>
<evidence type="ECO:0000256" key="4">
    <source>
        <dbReference type="ARBA" id="ARBA00022730"/>
    </source>
</evidence>
<feature type="region of interest" description="Disordered" evidence="11">
    <location>
        <begin position="327"/>
        <end position="367"/>
    </location>
</feature>
<keyword evidence="2 10" id="KW-0690">Ribosome biogenesis</keyword>
<feature type="binding site" evidence="10">
    <location>
        <position position="290"/>
    </location>
    <ligand>
        <name>Zn(2+)</name>
        <dbReference type="ChEBI" id="CHEBI:29105"/>
    </ligand>
</feature>
<feature type="binding site" evidence="10">
    <location>
        <begin position="209"/>
        <end position="217"/>
    </location>
    <ligand>
        <name>GTP</name>
        <dbReference type="ChEBI" id="CHEBI:37565"/>
    </ligand>
</feature>
<proteinExistence type="inferred from homology"/>
<dbReference type="Proteomes" id="UP000773462">
    <property type="component" value="Unassembled WGS sequence"/>
</dbReference>